<dbReference type="GO" id="GO:0008081">
    <property type="term" value="F:phosphoric diester hydrolase activity"/>
    <property type="evidence" value="ECO:0007669"/>
    <property type="project" value="InterPro"/>
</dbReference>
<dbReference type="AlphaFoldDB" id="A0A2U1JPZ3"/>
<dbReference type="PANTHER" id="PTHR46211">
    <property type="entry name" value="GLYCEROPHOSPHORYL DIESTER PHOSPHODIESTERASE"/>
    <property type="match status" value="1"/>
</dbReference>
<keyword evidence="3" id="KW-1185">Reference proteome</keyword>
<comment type="caution">
    <text evidence="2">The sequence shown here is derived from an EMBL/GenBank/DDBJ whole genome shotgun (WGS) entry which is preliminary data.</text>
</comment>
<feature type="domain" description="GP-PDE" evidence="1">
    <location>
        <begin position="4"/>
        <end position="228"/>
    </location>
</feature>
<evidence type="ECO:0000313" key="2">
    <source>
        <dbReference type="EMBL" id="PWA06963.1"/>
    </source>
</evidence>
<protein>
    <submittedName>
        <fullName evidence="2">Glycerophosphodiester phosphodiesterase</fullName>
    </submittedName>
</protein>
<sequence>MNKTLKIGHRGAKGYAPENTLLSFQKAIDMAVDGIELDVHLSSDGEIIVIHDDTIDRTTNGKGIVNKLSLSELRKFKIEKEQTIPTLTEVFNLVNQQCFINIELKGNGTAKPVVALIERYVLNKNWDYRRFLISSFDWNALQEVRLLNSKIPVGVLTQTNLDLALAFAKFIKAETIHPYFHLLTKENTKQMHDEGISIFSWTINEMEDIQKIKSFNVNGIISDFPDRV</sequence>
<dbReference type="InterPro" id="IPR017946">
    <property type="entry name" value="PLC-like_Pdiesterase_TIM-brl"/>
</dbReference>
<evidence type="ECO:0000313" key="3">
    <source>
        <dbReference type="Proteomes" id="UP000245449"/>
    </source>
</evidence>
<dbReference type="GO" id="GO:0006629">
    <property type="term" value="P:lipid metabolic process"/>
    <property type="evidence" value="ECO:0007669"/>
    <property type="project" value="InterPro"/>
</dbReference>
<evidence type="ECO:0000259" key="1">
    <source>
        <dbReference type="PROSITE" id="PS51704"/>
    </source>
</evidence>
<dbReference type="Gene3D" id="3.20.20.190">
    <property type="entry name" value="Phosphatidylinositol (PI) phosphodiesterase"/>
    <property type="match status" value="1"/>
</dbReference>
<reference evidence="2 3" key="1">
    <citation type="submission" date="2018-04" db="EMBL/GenBank/DDBJ databases">
        <title>Flavobacterium sp. nov., isolated from glacier ice.</title>
        <authorList>
            <person name="Liu Q."/>
            <person name="Xin Y.-H."/>
        </authorList>
    </citation>
    <scope>NUCLEOTIDE SEQUENCE [LARGE SCALE GENOMIC DNA]</scope>
    <source>
        <strain evidence="2 3">RB1R5</strain>
    </source>
</reference>
<dbReference type="Proteomes" id="UP000245449">
    <property type="component" value="Unassembled WGS sequence"/>
</dbReference>
<dbReference type="PANTHER" id="PTHR46211:SF14">
    <property type="entry name" value="GLYCEROPHOSPHODIESTER PHOSPHODIESTERASE"/>
    <property type="match status" value="1"/>
</dbReference>
<dbReference type="Pfam" id="PF03009">
    <property type="entry name" value="GDPD"/>
    <property type="match status" value="1"/>
</dbReference>
<dbReference type="PROSITE" id="PS51704">
    <property type="entry name" value="GP_PDE"/>
    <property type="match status" value="1"/>
</dbReference>
<dbReference type="InterPro" id="IPR030395">
    <property type="entry name" value="GP_PDE_dom"/>
</dbReference>
<proteinExistence type="predicted"/>
<dbReference type="SUPFAM" id="SSF51695">
    <property type="entry name" value="PLC-like phosphodiesterases"/>
    <property type="match status" value="1"/>
</dbReference>
<dbReference type="RefSeq" id="WP_116723863.1">
    <property type="nucleotide sequence ID" value="NZ_QCZI01000002.1"/>
</dbReference>
<organism evidence="2 3">
    <name type="scientific">Flavobacterium psychrotolerans</name>
    <dbReference type="NCBI Taxonomy" id="2169410"/>
    <lineage>
        <taxon>Bacteria</taxon>
        <taxon>Pseudomonadati</taxon>
        <taxon>Bacteroidota</taxon>
        <taxon>Flavobacteriia</taxon>
        <taxon>Flavobacteriales</taxon>
        <taxon>Flavobacteriaceae</taxon>
        <taxon>Flavobacterium</taxon>
    </lineage>
</organism>
<gene>
    <name evidence="2" type="ORF">DB895_02220</name>
</gene>
<accession>A0A2U1JPZ3</accession>
<dbReference type="OrthoDB" id="384721at2"/>
<name>A0A2U1JPZ3_9FLAO</name>
<dbReference type="EMBL" id="QCZI01000002">
    <property type="protein sequence ID" value="PWA06963.1"/>
    <property type="molecule type" value="Genomic_DNA"/>
</dbReference>